<dbReference type="InterPro" id="IPR017900">
    <property type="entry name" value="4Fe4S_Fe_S_CS"/>
</dbReference>
<dbReference type="PROSITE" id="PS51085">
    <property type="entry name" value="2FE2S_FER_2"/>
    <property type="match status" value="1"/>
</dbReference>
<dbReference type="EMBL" id="MHKQ01000018">
    <property type="protein sequence ID" value="OGY93681.1"/>
    <property type="molecule type" value="Genomic_DNA"/>
</dbReference>
<dbReference type="SMART" id="SM00902">
    <property type="entry name" value="Fe_hyd_SSU"/>
    <property type="match status" value="1"/>
</dbReference>
<keyword evidence="1" id="KW-0004">4Fe-4S</keyword>
<dbReference type="Pfam" id="PF02906">
    <property type="entry name" value="Fe_hyd_lg_C"/>
    <property type="match status" value="1"/>
</dbReference>
<feature type="domain" description="4Fe-4S ferredoxin-type" evidence="6">
    <location>
        <begin position="141"/>
        <end position="170"/>
    </location>
</feature>
<accession>A0A1G2BXI3</accession>
<evidence type="ECO:0000256" key="3">
    <source>
        <dbReference type="ARBA" id="ARBA00023004"/>
    </source>
</evidence>
<dbReference type="InterPro" id="IPR036991">
    <property type="entry name" value="Fe_hydrogenase_ssu_sf"/>
</dbReference>
<dbReference type="InterPro" id="IPR036010">
    <property type="entry name" value="2Fe-2S_ferredoxin-like_sf"/>
</dbReference>
<dbReference type="Proteomes" id="UP000177626">
    <property type="component" value="Unassembled WGS sequence"/>
</dbReference>
<dbReference type="AlphaFoldDB" id="A0A1G2BXI3"/>
<dbReference type="InterPro" id="IPR050340">
    <property type="entry name" value="Cytosolic_Fe-S_CAF"/>
</dbReference>
<evidence type="ECO:0000256" key="1">
    <source>
        <dbReference type="ARBA" id="ARBA00022485"/>
    </source>
</evidence>
<dbReference type="CDD" id="cd00207">
    <property type="entry name" value="fer2"/>
    <property type="match status" value="1"/>
</dbReference>
<dbReference type="InterPro" id="IPR001041">
    <property type="entry name" value="2Fe-2S_ferredoxin-type"/>
</dbReference>
<dbReference type="Pfam" id="PF02256">
    <property type="entry name" value="Fe_hyd_SSU"/>
    <property type="match status" value="1"/>
</dbReference>
<dbReference type="Pfam" id="PF12838">
    <property type="entry name" value="Fer4_7"/>
    <property type="match status" value="1"/>
</dbReference>
<comment type="caution">
    <text evidence="7">The sequence shown here is derived from an EMBL/GenBank/DDBJ whole genome shotgun (WGS) entry which is preliminary data.</text>
</comment>
<proteinExistence type="predicted"/>
<dbReference type="SMART" id="SM00929">
    <property type="entry name" value="NADH-G_4Fe-4S_3"/>
    <property type="match status" value="1"/>
</dbReference>
<dbReference type="PANTHER" id="PTHR11615">
    <property type="entry name" value="NITRATE, FORMATE, IRON DEHYDROGENASE"/>
    <property type="match status" value="1"/>
</dbReference>
<dbReference type="InterPro" id="IPR004108">
    <property type="entry name" value="Fe_hydrogenase_lsu_C"/>
</dbReference>
<reference evidence="7 8" key="1">
    <citation type="journal article" date="2016" name="Nat. Commun.">
        <title>Thousands of microbial genomes shed light on interconnected biogeochemical processes in an aquifer system.</title>
        <authorList>
            <person name="Anantharaman K."/>
            <person name="Brown C.T."/>
            <person name="Hug L.A."/>
            <person name="Sharon I."/>
            <person name="Castelle C.J."/>
            <person name="Probst A.J."/>
            <person name="Thomas B.C."/>
            <person name="Singh A."/>
            <person name="Wilkins M.J."/>
            <person name="Karaoz U."/>
            <person name="Brodie E.L."/>
            <person name="Williams K.H."/>
            <person name="Hubbard S.S."/>
            <person name="Banfield J.F."/>
        </authorList>
    </citation>
    <scope>NUCLEOTIDE SEQUENCE [LARGE SCALE GENOMIC DNA]</scope>
</reference>
<dbReference type="GO" id="GO:0051539">
    <property type="term" value="F:4 iron, 4 sulfur cluster binding"/>
    <property type="evidence" value="ECO:0007669"/>
    <property type="project" value="UniProtKB-KW"/>
</dbReference>
<dbReference type="SUPFAM" id="SSF53920">
    <property type="entry name" value="Fe-only hydrogenase"/>
    <property type="match status" value="1"/>
</dbReference>
<dbReference type="Pfam" id="PF13510">
    <property type="entry name" value="Fer2_4"/>
    <property type="match status" value="1"/>
</dbReference>
<dbReference type="InterPro" id="IPR009016">
    <property type="entry name" value="Fe_hydrogenase"/>
</dbReference>
<dbReference type="Gene3D" id="3.30.70.20">
    <property type="match status" value="1"/>
</dbReference>
<evidence type="ECO:0000259" key="6">
    <source>
        <dbReference type="PROSITE" id="PS51379"/>
    </source>
</evidence>
<dbReference type="PROSITE" id="PS51379">
    <property type="entry name" value="4FE4S_FER_2"/>
    <property type="match status" value="2"/>
</dbReference>
<evidence type="ECO:0000256" key="2">
    <source>
        <dbReference type="ARBA" id="ARBA00022723"/>
    </source>
</evidence>
<dbReference type="InterPro" id="IPR013352">
    <property type="entry name" value="Fe_hydrogenase_subset"/>
</dbReference>
<dbReference type="SUPFAM" id="SSF54862">
    <property type="entry name" value="4Fe-4S ferredoxins"/>
    <property type="match status" value="1"/>
</dbReference>
<dbReference type="InterPro" id="IPR017896">
    <property type="entry name" value="4Fe4S_Fe-S-bd"/>
</dbReference>
<evidence type="ECO:0000259" key="5">
    <source>
        <dbReference type="PROSITE" id="PS51085"/>
    </source>
</evidence>
<keyword evidence="2" id="KW-0479">Metal-binding</keyword>
<dbReference type="PROSITE" id="PS00198">
    <property type="entry name" value="4FE4S_FER_1"/>
    <property type="match status" value="1"/>
</dbReference>
<dbReference type="GO" id="GO:0005506">
    <property type="term" value="F:iron ion binding"/>
    <property type="evidence" value="ECO:0007669"/>
    <property type="project" value="InterPro"/>
</dbReference>
<dbReference type="SUPFAM" id="SSF54292">
    <property type="entry name" value="2Fe-2S ferredoxin-like"/>
    <property type="match status" value="1"/>
</dbReference>
<gene>
    <name evidence="7" type="ORF">A2406_03885</name>
</gene>
<dbReference type="Gene3D" id="3.40.950.10">
    <property type="entry name" value="Fe-only Hydrogenase (Larger Subunit), Chain L, domain 3"/>
    <property type="match status" value="1"/>
</dbReference>
<keyword evidence="4" id="KW-0411">Iron-sulfur</keyword>
<evidence type="ECO:0000256" key="4">
    <source>
        <dbReference type="ARBA" id="ARBA00023014"/>
    </source>
</evidence>
<dbReference type="Gene3D" id="4.10.260.20">
    <property type="entry name" value="Iron hydrogenase, small subunit"/>
    <property type="match status" value="1"/>
</dbReference>
<feature type="domain" description="2Fe-2S ferredoxin-type" evidence="5">
    <location>
        <begin position="5"/>
        <end position="82"/>
    </location>
</feature>
<protein>
    <recommendedName>
        <fullName evidence="9">Ferredoxin</fullName>
    </recommendedName>
</protein>
<evidence type="ECO:0000313" key="8">
    <source>
        <dbReference type="Proteomes" id="UP000177626"/>
    </source>
</evidence>
<dbReference type="Gene3D" id="3.10.20.740">
    <property type="match status" value="1"/>
</dbReference>
<sequence>MSIQKKFIFINNQEYAFQLGQTILDVARANNIYIATLCHHPDVKIQGSCRLCLVEIKGRKGLFTACSTKAEEGMNIATDSQDIFRARQINLELIFSEHCEECGDCVYSQNCTIKDYGKKFNAKITKYPDRKKGYPVHQFGPALVFDTSKCIDCGLCVDICKKEGVDFLEFKKNGRFYEVVPSDNKCKDCIYCGQCLTHCPVGAFEGVGEFEDVDKYINIQGKTVVFQFAPSIRSTIGEEFGLPAGSVVTGQLIAAIKALGIEHVFDVSVGADITTMEEAQELIDRIKNNQPLPMFTSCCPAWVKYMEFFRPDMIPNLTSVKSPEIIMGGLIKTYWAKEMKIDPKDIVVVSIMPCVAKKYEITRAANKVDGISPVDQVLTTRELAHLLRKKKIDLKNIKPDTTISPLLQPSGAGVIYGASGGVMESAIRAAYKKLSGQRMPQLELQEVRGIHGFKKAEIKVGDKTIKVAVANGIANAKQILEELAKNPKAYDYVEVMACFGGCIGGGGQPVPVNDEIRKKRSAGLYGIDNKQNIRSADENPIIQKLYKGFFSDHQNIHSVCHTSFSKKKKEVYPTN</sequence>
<dbReference type="InterPro" id="IPR019574">
    <property type="entry name" value="NADH_UbQ_OxRdtase_Gsu_4Fe4S-bd"/>
</dbReference>
<dbReference type="InterPro" id="IPR003149">
    <property type="entry name" value="Fe_hydrogenase_ssu"/>
</dbReference>
<evidence type="ECO:0000313" key="7">
    <source>
        <dbReference type="EMBL" id="OGY93681.1"/>
    </source>
</evidence>
<keyword evidence="3" id="KW-0408">Iron</keyword>
<name>A0A1G2BXI3_9BACT</name>
<dbReference type="NCBIfam" id="TIGR02512">
    <property type="entry name" value="FeFe_hydrog_A"/>
    <property type="match status" value="1"/>
</dbReference>
<organism evidence="7 8">
    <name type="scientific">Candidatus Komeilibacteria bacterium RIFOXYC1_FULL_37_11</name>
    <dbReference type="NCBI Taxonomy" id="1798555"/>
    <lineage>
        <taxon>Bacteria</taxon>
        <taxon>Candidatus Komeiliibacteriota</taxon>
    </lineage>
</organism>
<dbReference type="Gene3D" id="3.40.50.1780">
    <property type="match status" value="1"/>
</dbReference>
<evidence type="ECO:0008006" key="9">
    <source>
        <dbReference type="Google" id="ProtNLM"/>
    </source>
</evidence>
<feature type="domain" description="4Fe-4S ferredoxin-type" evidence="6">
    <location>
        <begin position="179"/>
        <end position="209"/>
    </location>
</feature>
<dbReference type="GO" id="GO:0008901">
    <property type="term" value="F:ferredoxin hydrogenase activity"/>
    <property type="evidence" value="ECO:0007669"/>
    <property type="project" value="InterPro"/>
</dbReference>